<dbReference type="EMBL" id="QXCT01000002">
    <property type="protein sequence ID" value="MDW9254971.1"/>
    <property type="molecule type" value="Genomic_DNA"/>
</dbReference>
<accession>A0AAW9CZ72</accession>
<evidence type="ECO:0000313" key="2">
    <source>
        <dbReference type="EMBL" id="MDW9254971.1"/>
    </source>
</evidence>
<organism evidence="2 3">
    <name type="scientific">Burkholderia thailandensis</name>
    <dbReference type="NCBI Taxonomy" id="57975"/>
    <lineage>
        <taxon>Bacteria</taxon>
        <taxon>Pseudomonadati</taxon>
        <taxon>Pseudomonadota</taxon>
        <taxon>Betaproteobacteria</taxon>
        <taxon>Burkholderiales</taxon>
        <taxon>Burkholderiaceae</taxon>
        <taxon>Burkholderia</taxon>
        <taxon>pseudomallei group</taxon>
    </lineage>
</organism>
<comment type="caution">
    <text evidence="2">The sequence shown here is derived from an EMBL/GenBank/DDBJ whole genome shotgun (WGS) entry which is preliminary data.</text>
</comment>
<feature type="compositionally biased region" description="Polar residues" evidence="1">
    <location>
        <begin position="13"/>
        <end position="30"/>
    </location>
</feature>
<gene>
    <name evidence="2" type="ORF">C7S16_1850</name>
</gene>
<evidence type="ECO:0000313" key="3">
    <source>
        <dbReference type="Proteomes" id="UP001272137"/>
    </source>
</evidence>
<name>A0AAW9CZ72_BURTH</name>
<feature type="region of interest" description="Disordered" evidence="1">
    <location>
        <begin position="1"/>
        <end position="42"/>
    </location>
</feature>
<dbReference type="AlphaFoldDB" id="A0AAW9CZ72"/>
<evidence type="ECO:0000256" key="1">
    <source>
        <dbReference type="SAM" id="MobiDB-lite"/>
    </source>
</evidence>
<reference evidence="2" key="1">
    <citation type="submission" date="2018-08" db="EMBL/GenBank/DDBJ databases">
        <title>Identification of Burkholderia cepacia strains that express a Burkholderia pseudomallei-like capsular polysaccharide.</title>
        <authorList>
            <person name="Burtnick M.N."/>
            <person name="Vongsouvath M."/>
            <person name="Newton P."/>
            <person name="Wuthiekanun V."/>
            <person name="Limmathurotsakul D."/>
            <person name="Brett P.J."/>
            <person name="Chantratita N."/>
            <person name="Dance D.A."/>
        </authorList>
    </citation>
    <scope>NUCLEOTIDE SEQUENCE</scope>
    <source>
        <strain evidence="2">SBXCC001</strain>
    </source>
</reference>
<protein>
    <submittedName>
        <fullName evidence="2">Uncharacterized protein</fullName>
    </submittedName>
</protein>
<sequence>MFTRTAVEPKQGSPATSSPRRSIKNGQRAEQANALPAAFCKD</sequence>
<dbReference type="Proteomes" id="UP001272137">
    <property type="component" value="Unassembled WGS sequence"/>
</dbReference>
<proteinExistence type="predicted"/>